<feature type="transmembrane region" description="Helical" evidence="4">
    <location>
        <begin position="31"/>
        <end position="49"/>
    </location>
</feature>
<dbReference type="EMBL" id="JAUHPW010000012">
    <property type="protein sequence ID" value="MDN4476864.1"/>
    <property type="molecule type" value="Genomic_DNA"/>
</dbReference>
<sequence length="436" mass="41959">MSDETPAPAAPVTIEPEPEAPPRRRFRGRHAAVAAAASALVLGAVATGLTTTAVSPTTSTTTAGAAALEADAPASLGDTSALPAVPGGAARLPSGGTWPGDGSTAGGGASSGAAAATQEEATAASDTEATGIVLIDTVLGYDDAEAAGTGMVLTSDGLVLTNNHVIEDSTEISVTIADTGETYAATVVGVDDADDVALLQLDGASGLTTVTVDDDGVTAGDDVTAVGNAEGGGVLMAADGSVTALESSVTTSADFTTASETLDGMIEFSADVVGGDSGGALLDDEGEVIGMTTAASTGTAVTTAFAIPIEDALAIVAQIQAGDESDGVTLGYPAMLGVAIASDQQFAFGPGGRAAQASTTEGAEVQYVYAGTPAADAGLAAGDVVTDVDGTAVASGSELAALLDTYEPGDSVTIGWTDAAGAAQAATVTLIEGPAI</sequence>
<evidence type="ECO:0000256" key="4">
    <source>
        <dbReference type="SAM" id="Phobius"/>
    </source>
</evidence>
<feature type="compositionally biased region" description="Low complexity" evidence="3">
    <location>
        <begin position="111"/>
        <end position="126"/>
    </location>
</feature>
<dbReference type="InterPro" id="IPR041489">
    <property type="entry name" value="PDZ_6"/>
</dbReference>
<reference evidence="6" key="1">
    <citation type="submission" date="2023-06" db="EMBL/GenBank/DDBJ databases">
        <title>Sysu t00192.</title>
        <authorList>
            <person name="Gao L."/>
            <person name="Fang B.-Z."/>
            <person name="Li W.-J."/>
        </authorList>
    </citation>
    <scope>NUCLEOTIDE SEQUENCE</scope>
    <source>
        <strain evidence="6">SYSU T00192</strain>
    </source>
</reference>
<dbReference type="RefSeq" id="WP_301135671.1">
    <property type="nucleotide sequence ID" value="NZ_JAUHPW010000012.1"/>
</dbReference>
<dbReference type="SUPFAM" id="SSF50156">
    <property type="entry name" value="PDZ domain-like"/>
    <property type="match status" value="1"/>
</dbReference>
<dbReference type="InterPro" id="IPR051201">
    <property type="entry name" value="Chloro_Bact_Ser_Proteases"/>
</dbReference>
<feature type="region of interest" description="Disordered" evidence="3">
    <location>
        <begin position="1"/>
        <end position="24"/>
    </location>
</feature>
<dbReference type="SMART" id="SM00228">
    <property type="entry name" value="PDZ"/>
    <property type="match status" value="1"/>
</dbReference>
<dbReference type="InterPro" id="IPR001940">
    <property type="entry name" value="Peptidase_S1C"/>
</dbReference>
<comment type="caution">
    <text evidence="6">The sequence shown here is derived from an EMBL/GenBank/DDBJ whole genome shotgun (WGS) entry which is preliminary data.</text>
</comment>
<dbReference type="Pfam" id="PF13365">
    <property type="entry name" value="Trypsin_2"/>
    <property type="match status" value="1"/>
</dbReference>
<evidence type="ECO:0000256" key="2">
    <source>
        <dbReference type="ARBA" id="ARBA00022801"/>
    </source>
</evidence>
<organism evidence="6 7">
    <name type="scientific">Demequina litoralis</name>
    <dbReference type="NCBI Taxonomy" id="3051660"/>
    <lineage>
        <taxon>Bacteria</taxon>
        <taxon>Bacillati</taxon>
        <taxon>Actinomycetota</taxon>
        <taxon>Actinomycetes</taxon>
        <taxon>Micrococcales</taxon>
        <taxon>Demequinaceae</taxon>
        <taxon>Demequina</taxon>
    </lineage>
</organism>
<dbReference type="PANTHER" id="PTHR43343:SF3">
    <property type="entry name" value="PROTEASE DO-LIKE 8, CHLOROPLASTIC"/>
    <property type="match status" value="1"/>
</dbReference>
<dbReference type="PROSITE" id="PS50106">
    <property type="entry name" value="PDZ"/>
    <property type="match status" value="1"/>
</dbReference>
<evidence type="ECO:0000256" key="3">
    <source>
        <dbReference type="SAM" id="MobiDB-lite"/>
    </source>
</evidence>
<feature type="region of interest" description="Disordered" evidence="3">
    <location>
        <begin position="78"/>
        <end position="126"/>
    </location>
</feature>
<protein>
    <submittedName>
        <fullName evidence="6">Trypsin-like peptidase domain-containing protein</fullName>
    </submittedName>
</protein>
<name>A0ABT8GCK3_9MICO</name>
<dbReference type="PRINTS" id="PR00834">
    <property type="entry name" value="PROTEASES2C"/>
</dbReference>
<accession>A0ABT8GCK3</accession>
<evidence type="ECO:0000256" key="1">
    <source>
        <dbReference type="ARBA" id="ARBA00022670"/>
    </source>
</evidence>
<dbReference type="PANTHER" id="PTHR43343">
    <property type="entry name" value="PEPTIDASE S12"/>
    <property type="match status" value="1"/>
</dbReference>
<keyword evidence="4" id="KW-1133">Transmembrane helix</keyword>
<dbReference type="Proteomes" id="UP001172728">
    <property type="component" value="Unassembled WGS sequence"/>
</dbReference>
<dbReference type="Gene3D" id="2.40.10.120">
    <property type="match status" value="1"/>
</dbReference>
<evidence type="ECO:0000313" key="7">
    <source>
        <dbReference type="Proteomes" id="UP001172728"/>
    </source>
</evidence>
<dbReference type="InterPro" id="IPR036034">
    <property type="entry name" value="PDZ_sf"/>
</dbReference>
<dbReference type="InterPro" id="IPR001478">
    <property type="entry name" value="PDZ"/>
</dbReference>
<keyword evidence="7" id="KW-1185">Reference proteome</keyword>
<keyword evidence="1" id="KW-0645">Protease</keyword>
<feature type="domain" description="PDZ" evidence="5">
    <location>
        <begin position="318"/>
        <end position="393"/>
    </location>
</feature>
<keyword evidence="4" id="KW-0472">Membrane</keyword>
<keyword evidence="4" id="KW-0812">Transmembrane</keyword>
<dbReference type="SUPFAM" id="SSF50494">
    <property type="entry name" value="Trypsin-like serine proteases"/>
    <property type="match status" value="1"/>
</dbReference>
<keyword evidence="2" id="KW-0378">Hydrolase</keyword>
<proteinExistence type="predicted"/>
<dbReference type="Pfam" id="PF17820">
    <property type="entry name" value="PDZ_6"/>
    <property type="match status" value="1"/>
</dbReference>
<dbReference type="InterPro" id="IPR009003">
    <property type="entry name" value="Peptidase_S1_PA"/>
</dbReference>
<dbReference type="Gene3D" id="2.30.42.10">
    <property type="match status" value="1"/>
</dbReference>
<evidence type="ECO:0000259" key="5">
    <source>
        <dbReference type="PROSITE" id="PS50106"/>
    </source>
</evidence>
<evidence type="ECO:0000313" key="6">
    <source>
        <dbReference type="EMBL" id="MDN4476864.1"/>
    </source>
</evidence>
<feature type="compositionally biased region" description="Gly residues" evidence="3">
    <location>
        <begin position="97"/>
        <end position="110"/>
    </location>
</feature>
<gene>
    <name evidence="6" type="ORF">QQX09_13480</name>
</gene>